<sequence>AQPVDRRPRDGHRPRAGVVAHPAPGPARHRPAARPGARRTGGPHGGSAHRPGGLPLRRAGLAVGWRPVRHSAGDIGRDHAAVHLPALRGAAARAAGAGAVAGGLGGAARPVRRRARPHPVRRGAPAVALGQAGRGAVGHLARAAARTGGHAERARRLRAPAGRADLRPGTGRPDHRVRAGQPAAHGPGGGRLPGAAAALAPGGAHRDRGGGEAHPGGVRAVPPGARRPPGRGHRGAGRAGGHRGRVRRGPPRVARLLAGRPGGRGERVAVLHQPDGPGRAGAGGRRRHRAHRGLAGAVRGPAAARRARGAPGPGAARPRRHGRAGAARLAHVVVAPLGVGRAGAARRGGLRLAGPVRSVGGRHGRGGGGVRGRPAPAGSAPGRGGRAGLDAVAAGRGQHLRVVHAAGARRAGPAVAPHRHRVRHGAPL</sequence>
<organism evidence="2">
    <name type="scientific">uncultured Pseudonocardia sp</name>
    <dbReference type="NCBI Taxonomy" id="211455"/>
    <lineage>
        <taxon>Bacteria</taxon>
        <taxon>Bacillati</taxon>
        <taxon>Actinomycetota</taxon>
        <taxon>Actinomycetes</taxon>
        <taxon>Pseudonocardiales</taxon>
        <taxon>Pseudonocardiaceae</taxon>
        <taxon>Pseudonocardia</taxon>
        <taxon>environmental samples</taxon>
    </lineage>
</organism>
<feature type="non-terminal residue" evidence="2">
    <location>
        <position position="1"/>
    </location>
</feature>
<evidence type="ECO:0000313" key="2">
    <source>
        <dbReference type="EMBL" id="CAA9437213.1"/>
    </source>
</evidence>
<feature type="compositionally biased region" description="Low complexity" evidence="1">
    <location>
        <begin position="293"/>
        <end position="316"/>
    </location>
</feature>
<accession>A0A6J4Q7U3</accession>
<feature type="region of interest" description="Disordered" evidence="1">
    <location>
        <begin position="101"/>
        <end position="121"/>
    </location>
</feature>
<feature type="compositionally biased region" description="Basic and acidic residues" evidence="1">
    <location>
        <begin position="1"/>
        <end position="13"/>
    </location>
</feature>
<feature type="compositionally biased region" description="Basic residues" evidence="1">
    <location>
        <begin position="228"/>
        <end position="250"/>
    </location>
</feature>
<feature type="compositionally biased region" description="Low complexity" evidence="1">
    <location>
        <begin position="193"/>
        <end position="203"/>
    </location>
</feature>
<feature type="region of interest" description="Disordered" evidence="1">
    <location>
        <begin position="144"/>
        <end position="320"/>
    </location>
</feature>
<evidence type="ECO:0000256" key="1">
    <source>
        <dbReference type="SAM" id="MobiDB-lite"/>
    </source>
</evidence>
<dbReference type="EMBL" id="CADCUS010000517">
    <property type="protein sequence ID" value="CAA9437213.1"/>
    <property type="molecule type" value="Genomic_DNA"/>
</dbReference>
<protein>
    <submittedName>
        <fullName evidence="2">Probable conserved integral membrane protein</fullName>
    </submittedName>
</protein>
<feature type="region of interest" description="Disordered" evidence="1">
    <location>
        <begin position="1"/>
        <end position="55"/>
    </location>
</feature>
<dbReference type="AlphaFoldDB" id="A0A6J4Q7U3"/>
<name>A0A6J4Q7U3_9PSEU</name>
<feature type="region of interest" description="Disordered" evidence="1">
    <location>
        <begin position="354"/>
        <end position="386"/>
    </location>
</feature>
<feature type="region of interest" description="Disordered" evidence="1">
    <location>
        <begin position="409"/>
        <end position="428"/>
    </location>
</feature>
<feature type="compositionally biased region" description="Low complexity" evidence="1">
    <location>
        <begin position="159"/>
        <end position="169"/>
    </location>
</feature>
<gene>
    <name evidence="2" type="ORF">AVDCRST_MAG66-3669</name>
</gene>
<feature type="compositionally biased region" description="Low complexity" evidence="1">
    <location>
        <begin position="215"/>
        <end position="224"/>
    </location>
</feature>
<feature type="compositionally biased region" description="Basic residues" evidence="1">
    <location>
        <begin position="110"/>
        <end position="121"/>
    </location>
</feature>
<feature type="non-terminal residue" evidence="2">
    <location>
        <position position="428"/>
    </location>
</feature>
<feature type="compositionally biased region" description="Basic residues" evidence="1">
    <location>
        <begin position="417"/>
        <end position="428"/>
    </location>
</feature>
<reference evidence="2" key="1">
    <citation type="submission" date="2020-02" db="EMBL/GenBank/DDBJ databases">
        <authorList>
            <person name="Meier V. D."/>
        </authorList>
    </citation>
    <scope>NUCLEOTIDE SEQUENCE</scope>
    <source>
        <strain evidence="2">AVDCRST_MAG66</strain>
    </source>
</reference>
<proteinExistence type="predicted"/>